<name>A0ABV1NL27_9CAUL</name>
<evidence type="ECO:0000313" key="2">
    <source>
        <dbReference type="Proteomes" id="UP001445732"/>
    </source>
</evidence>
<dbReference type="EMBL" id="JBEGDD010000003">
    <property type="protein sequence ID" value="MEQ7154555.1"/>
    <property type="molecule type" value="Genomic_DNA"/>
</dbReference>
<evidence type="ECO:0008006" key="3">
    <source>
        <dbReference type="Google" id="ProtNLM"/>
    </source>
</evidence>
<comment type="caution">
    <text evidence="1">The sequence shown here is derived from an EMBL/GenBank/DDBJ whole genome shotgun (WGS) entry which is preliminary data.</text>
</comment>
<accession>A0ABV1NL27</accession>
<evidence type="ECO:0000313" key="1">
    <source>
        <dbReference type="EMBL" id="MEQ7154555.1"/>
    </source>
</evidence>
<proteinExistence type="predicted"/>
<organism evidence="1 2">
    <name type="scientific">Brevundimonas aurifodinae</name>
    <dbReference type="NCBI Taxonomy" id="1508312"/>
    <lineage>
        <taxon>Bacteria</taxon>
        <taxon>Pseudomonadati</taxon>
        <taxon>Pseudomonadota</taxon>
        <taxon>Alphaproteobacteria</taxon>
        <taxon>Caulobacterales</taxon>
        <taxon>Caulobacteraceae</taxon>
        <taxon>Brevundimonas</taxon>
    </lineage>
</organism>
<sequence>MPFTVRQFLLDRAVLIADGHALEALPYWFPKATPGLLRRRLVADPGQARDAILLAQAPEGLAGLRALPGLVQSAAQAGAAGLVIVSSTPSGEYFGHGQGEACATPTLLVGSKDLSALQAAVASGQPIDMEIAGEVRNDAEGFNVVARVGTAGPVVGVSTPTSAWTTSAGERGPGVALWLMLLRRAAARPGRWTFVASSGHELRAAGGRAFAESGAGPKPEDTALWVHLGASIATRRFERDALGRFSPTDQPGRGARLLTNQTAWLAPLTTAFGERTPFTPVLATAATARGELQLYFGEGYRAVGFEGSHDFFHAPGDLPNVTSPALLEAVGLSLIQFIDGVV</sequence>
<protein>
    <recommendedName>
        <fullName evidence="3">M28 family peptidase</fullName>
    </recommendedName>
</protein>
<gene>
    <name evidence="1" type="ORF">ABN401_04945</name>
</gene>
<keyword evidence="2" id="KW-1185">Reference proteome</keyword>
<dbReference type="RefSeq" id="WP_349683721.1">
    <property type="nucleotide sequence ID" value="NZ_JBEGDD010000003.1"/>
</dbReference>
<reference evidence="1 2" key="1">
    <citation type="submission" date="2024-06" db="EMBL/GenBank/DDBJ databases">
        <title>Brevundimonas sp. C11.</title>
        <authorList>
            <person name="Maltman C."/>
        </authorList>
    </citation>
    <scope>NUCLEOTIDE SEQUENCE [LARGE SCALE GENOMIC DNA]</scope>
    <source>
        <strain evidence="1 2">C11</strain>
    </source>
</reference>
<dbReference type="Gene3D" id="3.40.630.10">
    <property type="entry name" value="Zn peptidases"/>
    <property type="match status" value="1"/>
</dbReference>
<dbReference type="Proteomes" id="UP001445732">
    <property type="component" value="Unassembled WGS sequence"/>
</dbReference>